<gene>
    <name evidence="1" type="ORF">LCGC14_2157410</name>
</gene>
<protein>
    <submittedName>
        <fullName evidence="1">Uncharacterized protein</fullName>
    </submittedName>
</protein>
<reference evidence="1" key="1">
    <citation type="journal article" date="2015" name="Nature">
        <title>Complex archaea that bridge the gap between prokaryotes and eukaryotes.</title>
        <authorList>
            <person name="Spang A."/>
            <person name="Saw J.H."/>
            <person name="Jorgensen S.L."/>
            <person name="Zaremba-Niedzwiedzka K."/>
            <person name="Martijn J."/>
            <person name="Lind A.E."/>
            <person name="van Eijk R."/>
            <person name="Schleper C."/>
            <person name="Guy L."/>
            <person name="Ettema T.J."/>
        </authorList>
    </citation>
    <scope>NUCLEOTIDE SEQUENCE</scope>
</reference>
<organism evidence="1">
    <name type="scientific">marine sediment metagenome</name>
    <dbReference type="NCBI Taxonomy" id="412755"/>
    <lineage>
        <taxon>unclassified sequences</taxon>
        <taxon>metagenomes</taxon>
        <taxon>ecological metagenomes</taxon>
    </lineage>
</organism>
<dbReference type="EMBL" id="LAZR01027612">
    <property type="protein sequence ID" value="KKL65198.1"/>
    <property type="molecule type" value="Genomic_DNA"/>
</dbReference>
<name>A0A0F9DTM3_9ZZZZ</name>
<dbReference type="AlphaFoldDB" id="A0A0F9DTM3"/>
<sequence>AGARPLAARSRAMAGSQVLAVLLKRRRLGAMLVLCTWAQNDYKYFYKSTQK</sequence>
<accession>A0A0F9DTM3</accession>
<comment type="caution">
    <text evidence="1">The sequence shown here is derived from an EMBL/GenBank/DDBJ whole genome shotgun (WGS) entry which is preliminary data.</text>
</comment>
<feature type="non-terminal residue" evidence="1">
    <location>
        <position position="1"/>
    </location>
</feature>
<evidence type="ECO:0000313" key="1">
    <source>
        <dbReference type="EMBL" id="KKL65198.1"/>
    </source>
</evidence>
<proteinExistence type="predicted"/>